<evidence type="ECO:0000313" key="2">
    <source>
        <dbReference type="Proteomes" id="UP001150603"/>
    </source>
</evidence>
<dbReference type="Proteomes" id="UP001150603">
    <property type="component" value="Unassembled WGS sequence"/>
</dbReference>
<protein>
    <submittedName>
        <fullName evidence="1">Uncharacterized protein</fullName>
    </submittedName>
</protein>
<name>A0ACC1JHN9_9FUNG</name>
<organism evidence="1 2">
    <name type="scientific">Linderina macrospora</name>
    <dbReference type="NCBI Taxonomy" id="4868"/>
    <lineage>
        <taxon>Eukaryota</taxon>
        <taxon>Fungi</taxon>
        <taxon>Fungi incertae sedis</taxon>
        <taxon>Zoopagomycota</taxon>
        <taxon>Kickxellomycotina</taxon>
        <taxon>Kickxellomycetes</taxon>
        <taxon>Kickxellales</taxon>
        <taxon>Kickxellaceae</taxon>
        <taxon>Linderina</taxon>
    </lineage>
</organism>
<comment type="caution">
    <text evidence="1">The sequence shown here is derived from an EMBL/GenBank/DDBJ whole genome shotgun (WGS) entry which is preliminary data.</text>
</comment>
<sequence length="114" mass="11968">MPIIEVSTNVKNTDSKSLSLKLATLGSQLLSKPINYMLVNVTIQEGLTLGGADKPAALVHVGSMGNVGGSLNIPIVAGINELVSRELNVDGERIVIVIKELQQSDVAENGKTFA</sequence>
<reference evidence="1" key="1">
    <citation type="submission" date="2022-07" db="EMBL/GenBank/DDBJ databases">
        <title>Phylogenomic reconstructions and comparative analyses of Kickxellomycotina fungi.</title>
        <authorList>
            <person name="Reynolds N.K."/>
            <person name="Stajich J.E."/>
            <person name="Barry K."/>
            <person name="Grigoriev I.V."/>
            <person name="Crous P."/>
            <person name="Smith M.E."/>
        </authorList>
    </citation>
    <scope>NUCLEOTIDE SEQUENCE</scope>
    <source>
        <strain evidence="1">NRRL 5244</strain>
    </source>
</reference>
<dbReference type="EMBL" id="JANBPW010000027">
    <property type="protein sequence ID" value="KAJ1951326.1"/>
    <property type="molecule type" value="Genomic_DNA"/>
</dbReference>
<keyword evidence="2" id="KW-1185">Reference proteome</keyword>
<gene>
    <name evidence="1" type="ORF">FBU59_000223</name>
</gene>
<evidence type="ECO:0000313" key="1">
    <source>
        <dbReference type="EMBL" id="KAJ1951326.1"/>
    </source>
</evidence>
<accession>A0ACC1JHN9</accession>
<proteinExistence type="predicted"/>